<dbReference type="RefSeq" id="WP_118427120.1">
    <property type="nucleotide sequence ID" value="NZ_QRPD01000004.1"/>
</dbReference>
<dbReference type="Proteomes" id="UP000283325">
    <property type="component" value="Unassembled WGS sequence"/>
</dbReference>
<protein>
    <recommendedName>
        <fullName evidence="3">Coat protein</fullName>
    </recommendedName>
</protein>
<organism evidence="1 2">
    <name type="scientific">Dorea formicigenerans</name>
    <dbReference type="NCBI Taxonomy" id="39486"/>
    <lineage>
        <taxon>Bacteria</taxon>
        <taxon>Bacillati</taxon>
        <taxon>Bacillota</taxon>
        <taxon>Clostridia</taxon>
        <taxon>Lachnospirales</taxon>
        <taxon>Lachnospiraceae</taxon>
        <taxon>Dorea</taxon>
    </lineage>
</organism>
<comment type="caution">
    <text evidence="1">The sequence shown here is derived from an EMBL/GenBank/DDBJ whole genome shotgun (WGS) entry which is preliminary data.</text>
</comment>
<dbReference type="AlphaFoldDB" id="A0A415N127"/>
<dbReference type="EMBL" id="QRPD01000004">
    <property type="protein sequence ID" value="RHL88578.1"/>
    <property type="molecule type" value="Genomic_DNA"/>
</dbReference>
<reference evidence="1 2" key="1">
    <citation type="submission" date="2018-08" db="EMBL/GenBank/DDBJ databases">
        <title>A genome reference for cultivated species of the human gut microbiota.</title>
        <authorList>
            <person name="Zou Y."/>
            <person name="Xue W."/>
            <person name="Luo G."/>
        </authorList>
    </citation>
    <scope>NUCLEOTIDE SEQUENCE [LARGE SCALE GENOMIC DNA]</scope>
    <source>
        <strain evidence="1 2">AF36-1BH</strain>
    </source>
</reference>
<gene>
    <name evidence="1" type="ORF">DWZ98_06005</name>
</gene>
<sequence length="340" mass="37046">MARTGNFGGFAFDEEVFTGMMQEADYWTTPIIASGIVQQDSSIMDLIGEHGNVATIPIYKPIDANESGMEALNNDGETNNTPVEISGDKQTCMLIQRMKAFKAKDFTKELTGADPMTLIRNKIAGYYGQVWEKELMNIAQAVLAVAALSDHVLDLTKGTKTNIEAGTIYDAEQAALGDMAGGLGLMVMHSMIFKEYKKMEMVDYDKYVVNGVIQKEITLPTIAGKHVLVTDRFTATGAGADAVYSTYLFGEGAFLSCDKNNYENQYTTNYDPEASAGIDKFYTKQGKVLHPNGLSLAVDQIAKESPTYAELGKSANYSLKFNTKNVKMGLIKSKVGTAVV</sequence>
<evidence type="ECO:0008006" key="3">
    <source>
        <dbReference type="Google" id="ProtNLM"/>
    </source>
</evidence>
<accession>A0A415N127</accession>
<evidence type="ECO:0000313" key="1">
    <source>
        <dbReference type="EMBL" id="RHL88578.1"/>
    </source>
</evidence>
<proteinExistence type="predicted"/>
<name>A0A415N127_9FIRM</name>
<evidence type="ECO:0000313" key="2">
    <source>
        <dbReference type="Proteomes" id="UP000283325"/>
    </source>
</evidence>